<accession>A0A4R8LUN8</accession>
<dbReference type="EMBL" id="SORE01000007">
    <property type="protein sequence ID" value="TDY51500.1"/>
    <property type="molecule type" value="Genomic_DNA"/>
</dbReference>
<dbReference type="PANTHER" id="PTHR47506">
    <property type="entry name" value="TRANSCRIPTIONAL REGULATORY PROTEIN"/>
    <property type="match status" value="1"/>
</dbReference>
<evidence type="ECO:0000313" key="7">
    <source>
        <dbReference type="EMBL" id="TDY51500.1"/>
    </source>
</evidence>
<dbReference type="InterPro" id="IPR009057">
    <property type="entry name" value="Homeodomain-like_sf"/>
</dbReference>
<dbReference type="InterPro" id="IPR023772">
    <property type="entry name" value="DNA-bd_HTH_TetR-type_CS"/>
</dbReference>
<dbReference type="InterPro" id="IPR036271">
    <property type="entry name" value="Tet_transcr_reg_TetR-rel_C_sf"/>
</dbReference>
<dbReference type="PROSITE" id="PS50977">
    <property type="entry name" value="HTH_TETR_2"/>
    <property type="match status" value="1"/>
</dbReference>
<dbReference type="InterPro" id="IPR001647">
    <property type="entry name" value="HTH_TetR"/>
</dbReference>
<dbReference type="Pfam" id="PF00440">
    <property type="entry name" value="TetR_N"/>
    <property type="match status" value="1"/>
</dbReference>
<keyword evidence="1" id="KW-0678">Repressor</keyword>
<keyword evidence="2" id="KW-0805">Transcription regulation</keyword>
<dbReference type="OrthoDB" id="270177at2"/>
<dbReference type="SUPFAM" id="SSF46689">
    <property type="entry name" value="Homeodomain-like"/>
    <property type="match status" value="1"/>
</dbReference>
<evidence type="ECO:0000256" key="5">
    <source>
        <dbReference type="PROSITE-ProRule" id="PRU00335"/>
    </source>
</evidence>
<dbReference type="Gene3D" id="1.10.10.60">
    <property type="entry name" value="Homeodomain-like"/>
    <property type="match status" value="1"/>
</dbReference>
<evidence type="ECO:0000256" key="2">
    <source>
        <dbReference type="ARBA" id="ARBA00023015"/>
    </source>
</evidence>
<evidence type="ECO:0000256" key="4">
    <source>
        <dbReference type="ARBA" id="ARBA00023163"/>
    </source>
</evidence>
<keyword evidence="8" id="KW-1185">Reference proteome</keyword>
<keyword evidence="4" id="KW-0804">Transcription</keyword>
<evidence type="ECO:0000256" key="3">
    <source>
        <dbReference type="ARBA" id="ARBA00023125"/>
    </source>
</evidence>
<evidence type="ECO:0000313" key="8">
    <source>
        <dbReference type="Proteomes" id="UP000295509"/>
    </source>
</evidence>
<gene>
    <name evidence="7" type="ORF">BX592_10768</name>
</gene>
<evidence type="ECO:0000259" key="6">
    <source>
        <dbReference type="PROSITE" id="PS50977"/>
    </source>
</evidence>
<comment type="caution">
    <text evidence="7">The sequence shown here is derived from an EMBL/GenBank/DDBJ whole genome shotgun (WGS) entry which is preliminary data.</text>
</comment>
<protein>
    <submittedName>
        <fullName evidence="7">TetR family transcriptional regulator</fullName>
    </submittedName>
</protein>
<feature type="DNA-binding region" description="H-T-H motif" evidence="5">
    <location>
        <begin position="41"/>
        <end position="60"/>
    </location>
</feature>
<feature type="domain" description="HTH tetR-type" evidence="6">
    <location>
        <begin position="18"/>
        <end position="78"/>
    </location>
</feature>
<dbReference type="AlphaFoldDB" id="A0A4R8LUN8"/>
<dbReference type="GO" id="GO:0003677">
    <property type="term" value="F:DNA binding"/>
    <property type="evidence" value="ECO:0007669"/>
    <property type="project" value="UniProtKB-UniRule"/>
</dbReference>
<evidence type="ECO:0000256" key="1">
    <source>
        <dbReference type="ARBA" id="ARBA00022491"/>
    </source>
</evidence>
<name>A0A4R8LUN8_9BURK</name>
<dbReference type="Proteomes" id="UP000295509">
    <property type="component" value="Unassembled WGS sequence"/>
</dbReference>
<sequence>MTDTTAAAPARGRGRPREFDIDAALDKAAAVFCERGFHATSIVDLTDAMELASGSVYKAFKDKQSVFVAALERAMTTRDGSLRQVIATDAPARDLIHQVLTFYADASSGVMGKRGCMLAGSAMVLGTFDAEVAQRVTASFRKTETLLATLIRSGQKDGSIPKRIDGEATARLMLCMLQGMRVIGKTGRARAQMRQAADLALKLLD</sequence>
<dbReference type="PANTHER" id="PTHR47506:SF10">
    <property type="entry name" value="TRANSCRIPTIONAL REGULATORY PROTEIN"/>
    <property type="match status" value="1"/>
</dbReference>
<proteinExistence type="predicted"/>
<dbReference type="PROSITE" id="PS01081">
    <property type="entry name" value="HTH_TETR_1"/>
    <property type="match status" value="1"/>
</dbReference>
<dbReference type="SUPFAM" id="SSF48498">
    <property type="entry name" value="Tetracyclin repressor-like, C-terminal domain"/>
    <property type="match status" value="1"/>
</dbReference>
<reference evidence="7 8" key="1">
    <citation type="submission" date="2019-03" db="EMBL/GenBank/DDBJ databases">
        <title>Genomic Encyclopedia of Type Strains, Phase III (KMG-III): the genomes of soil and plant-associated and newly described type strains.</title>
        <authorList>
            <person name="Whitman W."/>
        </authorList>
    </citation>
    <scope>NUCLEOTIDE SEQUENCE [LARGE SCALE GENOMIC DNA]</scope>
    <source>
        <strain evidence="7 8">LMG 29544</strain>
    </source>
</reference>
<organism evidence="7 8">
    <name type="scientific">Paraburkholderia rhizosphaerae</name>
    <dbReference type="NCBI Taxonomy" id="480658"/>
    <lineage>
        <taxon>Bacteria</taxon>
        <taxon>Pseudomonadati</taxon>
        <taxon>Pseudomonadota</taxon>
        <taxon>Betaproteobacteria</taxon>
        <taxon>Burkholderiales</taxon>
        <taxon>Burkholderiaceae</taxon>
        <taxon>Paraburkholderia</taxon>
    </lineage>
</organism>
<dbReference type="Gene3D" id="1.10.357.10">
    <property type="entry name" value="Tetracycline Repressor, domain 2"/>
    <property type="match status" value="1"/>
</dbReference>
<dbReference type="RefSeq" id="WP_134191843.1">
    <property type="nucleotide sequence ID" value="NZ_JBHLUW010000046.1"/>
</dbReference>
<keyword evidence="3 5" id="KW-0238">DNA-binding</keyword>